<dbReference type="EMBL" id="BIFT01000002">
    <property type="protein sequence ID" value="GCE30265.1"/>
    <property type="molecule type" value="Genomic_DNA"/>
</dbReference>
<sequence>MSSTTSQQRATHKEYKRQFGWIEKTIAGIAGAIEQAVFTEEHSRKNGLLQRIDPRAKLAMFLILVLAASLSNSLIALACLYLVLLALARLSKVPFDFFIRRVWIGIPFFAGIVIIPSIFFTSGPRLFDIALGALHVGPSLSSLLSGAVFVARVGVSVSLAILLILTTPWADILKSLRALHVPQIFVLLLSMTYRYIFLFLHSANGMFEARKSRTVGRSSGQEQRGWVSGSMSHLMNRSFKMSNDVYAAMAARGFKGEVRSYNAYTMTQQDWLALFISCILALIIFFIGRYVR</sequence>
<feature type="transmembrane region" description="Helical" evidence="6">
    <location>
        <begin position="143"/>
        <end position="166"/>
    </location>
</feature>
<dbReference type="GO" id="GO:0006824">
    <property type="term" value="P:cobalt ion transport"/>
    <property type="evidence" value="ECO:0007669"/>
    <property type="project" value="InterPro"/>
</dbReference>
<reference evidence="8" key="1">
    <citation type="submission" date="2018-12" db="EMBL/GenBank/DDBJ databases">
        <title>Tengunoibacter tsumagoiensis gen. nov., sp. nov., Dictyobacter kobayashii sp. nov., D. alpinus sp. nov., and D. joshuensis sp. nov. and description of Dictyobacteraceae fam. nov. within the order Ktedonobacterales isolated from Tengu-no-mugimeshi.</title>
        <authorList>
            <person name="Wang C.M."/>
            <person name="Zheng Y."/>
            <person name="Sakai Y."/>
            <person name="Toyoda A."/>
            <person name="Minakuchi Y."/>
            <person name="Abe K."/>
            <person name="Yokota A."/>
            <person name="Yabe S."/>
        </authorList>
    </citation>
    <scope>NUCLEOTIDE SEQUENCE [LARGE SCALE GENOMIC DNA]</scope>
    <source>
        <strain evidence="8">Uno16</strain>
    </source>
</reference>
<keyword evidence="3 6" id="KW-0812">Transmembrane</keyword>
<accession>A0A402BFU9</accession>
<dbReference type="Pfam" id="PF02361">
    <property type="entry name" value="CbiQ"/>
    <property type="match status" value="1"/>
</dbReference>
<evidence type="ECO:0000256" key="3">
    <source>
        <dbReference type="ARBA" id="ARBA00022692"/>
    </source>
</evidence>
<comment type="subcellular location">
    <subcellularLocation>
        <location evidence="1">Cell membrane</location>
        <topology evidence="1">Multi-pass membrane protein</topology>
    </subcellularLocation>
</comment>
<dbReference type="InterPro" id="IPR003339">
    <property type="entry name" value="ABC/ECF_trnsptr_transmembrane"/>
</dbReference>
<protein>
    <submittedName>
        <fullName evidence="7">Cobalt ECF transporter T component CbiQ</fullName>
    </submittedName>
</protein>
<feature type="transmembrane region" description="Helical" evidence="6">
    <location>
        <begin position="102"/>
        <end position="123"/>
    </location>
</feature>
<dbReference type="OrthoDB" id="8585740at2"/>
<proteinExistence type="predicted"/>
<keyword evidence="8" id="KW-1185">Reference proteome</keyword>
<keyword evidence="2" id="KW-1003">Cell membrane</keyword>
<comment type="caution">
    <text evidence="7">The sequence shown here is derived from an EMBL/GenBank/DDBJ whole genome shotgun (WGS) entry which is preliminary data.</text>
</comment>
<dbReference type="Proteomes" id="UP000287171">
    <property type="component" value="Unassembled WGS sequence"/>
</dbReference>
<dbReference type="InterPro" id="IPR012809">
    <property type="entry name" value="ECF_CbiQ"/>
</dbReference>
<dbReference type="InterPro" id="IPR051611">
    <property type="entry name" value="ECF_transporter_component"/>
</dbReference>
<dbReference type="CDD" id="cd16914">
    <property type="entry name" value="EcfT"/>
    <property type="match status" value="1"/>
</dbReference>
<dbReference type="PANTHER" id="PTHR34857">
    <property type="entry name" value="SLL0384 PROTEIN"/>
    <property type="match status" value="1"/>
</dbReference>
<dbReference type="GO" id="GO:0043190">
    <property type="term" value="C:ATP-binding cassette (ABC) transporter complex"/>
    <property type="evidence" value="ECO:0007669"/>
    <property type="project" value="InterPro"/>
</dbReference>
<dbReference type="NCBIfam" id="TIGR02454">
    <property type="entry name" value="ECF_T_CbiQ"/>
    <property type="match status" value="1"/>
</dbReference>
<dbReference type="RefSeq" id="WP_126630407.1">
    <property type="nucleotide sequence ID" value="NZ_BIFT01000002.1"/>
</dbReference>
<feature type="transmembrane region" description="Helical" evidence="6">
    <location>
        <begin position="178"/>
        <end position="197"/>
    </location>
</feature>
<feature type="transmembrane region" description="Helical" evidence="6">
    <location>
        <begin position="58"/>
        <end position="90"/>
    </location>
</feature>
<evidence type="ECO:0000313" key="7">
    <source>
        <dbReference type="EMBL" id="GCE30265.1"/>
    </source>
</evidence>
<dbReference type="PANTHER" id="PTHR34857:SF2">
    <property type="entry name" value="SLL0384 PROTEIN"/>
    <property type="match status" value="1"/>
</dbReference>
<evidence type="ECO:0000256" key="2">
    <source>
        <dbReference type="ARBA" id="ARBA00022475"/>
    </source>
</evidence>
<evidence type="ECO:0000256" key="6">
    <source>
        <dbReference type="SAM" id="Phobius"/>
    </source>
</evidence>
<evidence type="ECO:0000313" key="8">
    <source>
        <dbReference type="Proteomes" id="UP000287171"/>
    </source>
</evidence>
<evidence type="ECO:0000256" key="1">
    <source>
        <dbReference type="ARBA" id="ARBA00004651"/>
    </source>
</evidence>
<keyword evidence="5 6" id="KW-0472">Membrane</keyword>
<evidence type="ECO:0000256" key="5">
    <source>
        <dbReference type="ARBA" id="ARBA00023136"/>
    </source>
</evidence>
<name>A0A402BFU9_9CHLR</name>
<evidence type="ECO:0000256" key="4">
    <source>
        <dbReference type="ARBA" id="ARBA00022989"/>
    </source>
</evidence>
<gene>
    <name evidence="7" type="ORF">KDA_57490</name>
</gene>
<feature type="transmembrane region" description="Helical" evidence="6">
    <location>
        <begin position="271"/>
        <end position="291"/>
    </location>
</feature>
<dbReference type="AlphaFoldDB" id="A0A402BFU9"/>
<keyword evidence="4 6" id="KW-1133">Transmembrane helix</keyword>
<organism evidence="7 8">
    <name type="scientific">Dictyobacter alpinus</name>
    <dbReference type="NCBI Taxonomy" id="2014873"/>
    <lineage>
        <taxon>Bacteria</taxon>
        <taxon>Bacillati</taxon>
        <taxon>Chloroflexota</taxon>
        <taxon>Ktedonobacteria</taxon>
        <taxon>Ktedonobacterales</taxon>
        <taxon>Dictyobacteraceae</taxon>
        <taxon>Dictyobacter</taxon>
    </lineage>
</organism>